<dbReference type="EMBL" id="VSRR010017887">
    <property type="protein sequence ID" value="MPC60778.1"/>
    <property type="molecule type" value="Genomic_DNA"/>
</dbReference>
<comment type="caution">
    <text evidence="1">The sequence shown here is derived from an EMBL/GenBank/DDBJ whole genome shotgun (WGS) entry which is preliminary data.</text>
</comment>
<sequence>MLLTCIPRPCTAYPIVLITTRLEARGRRDGGAGREGEPPNHAGNTNVSSGYECSHCDKPLVSVAHLAASLLPKEPEMTRDCKHILRCYKACTEPRGITLARRVVRSVRPYRLEWDLLLGVTRAAPYKLKNRV</sequence>
<proteinExistence type="predicted"/>
<dbReference type="Proteomes" id="UP000324222">
    <property type="component" value="Unassembled WGS sequence"/>
</dbReference>
<protein>
    <submittedName>
        <fullName evidence="1">Uncharacterized protein</fullName>
    </submittedName>
</protein>
<evidence type="ECO:0000313" key="2">
    <source>
        <dbReference type="Proteomes" id="UP000324222"/>
    </source>
</evidence>
<accession>A0A5B7GV04</accession>
<gene>
    <name evidence="1" type="ORF">E2C01_054835</name>
</gene>
<name>A0A5B7GV04_PORTR</name>
<reference evidence="1 2" key="1">
    <citation type="submission" date="2019-05" db="EMBL/GenBank/DDBJ databases">
        <title>Another draft genome of Portunus trituberculatus and its Hox gene families provides insights of decapod evolution.</title>
        <authorList>
            <person name="Jeong J.-H."/>
            <person name="Song I."/>
            <person name="Kim S."/>
            <person name="Choi T."/>
            <person name="Kim D."/>
            <person name="Ryu S."/>
            <person name="Kim W."/>
        </authorList>
    </citation>
    <scope>NUCLEOTIDE SEQUENCE [LARGE SCALE GENOMIC DNA]</scope>
    <source>
        <tissue evidence="1">Muscle</tissue>
    </source>
</reference>
<evidence type="ECO:0000313" key="1">
    <source>
        <dbReference type="EMBL" id="MPC60778.1"/>
    </source>
</evidence>
<dbReference type="AlphaFoldDB" id="A0A5B7GV04"/>
<organism evidence="1 2">
    <name type="scientific">Portunus trituberculatus</name>
    <name type="common">Swimming crab</name>
    <name type="synonym">Neptunus trituberculatus</name>
    <dbReference type="NCBI Taxonomy" id="210409"/>
    <lineage>
        <taxon>Eukaryota</taxon>
        <taxon>Metazoa</taxon>
        <taxon>Ecdysozoa</taxon>
        <taxon>Arthropoda</taxon>
        <taxon>Crustacea</taxon>
        <taxon>Multicrustacea</taxon>
        <taxon>Malacostraca</taxon>
        <taxon>Eumalacostraca</taxon>
        <taxon>Eucarida</taxon>
        <taxon>Decapoda</taxon>
        <taxon>Pleocyemata</taxon>
        <taxon>Brachyura</taxon>
        <taxon>Eubrachyura</taxon>
        <taxon>Portunoidea</taxon>
        <taxon>Portunidae</taxon>
        <taxon>Portuninae</taxon>
        <taxon>Portunus</taxon>
    </lineage>
</organism>
<keyword evidence="2" id="KW-1185">Reference proteome</keyword>